<dbReference type="Proteomes" id="UP000029278">
    <property type="component" value="Unassembled WGS sequence"/>
</dbReference>
<dbReference type="EMBL" id="JMQA01000052">
    <property type="protein sequence ID" value="KFM93464.1"/>
    <property type="molecule type" value="Genomic_DNA"/>
</dbReference>
<gene>
    <name evidence="2" type="ORF">DJ90_4787</name>
</gene>
<feature type="transmembrane region" description="Helical" evidence="1">
    <location>
        <begin position="12"/>
        <end position="34"/>
    </location>
</feature>
<proteinExistence type="predicted"/>
<keyword evidence="3" id="KW-1185">Reference proteome</keyword>
<protein>
    <submittedName>
        <fullName evidence="2">Putative membrane protein</fullName>
    </submittedName>
</protein>
<accession>A0A090Y4U0</accession>
<sequence length="44" mass="5084">MVTIKSFVKINIMSFGYAVMLSFPIQLLANIYRIGRVLSWDFLS</sequence>
<keyword evidence="1" id="KW-0812">Transmembrane</keyword>
<name>A0A090Y4U0_PAEMA</name>
<organism evidence="2 3">
    <name type="scientific">Paenibacillus macerans</name>
    <name type="common">Bacillus macerans</name>
    <dbReference type="NCBI Taxonomy" id="44252"/>
    <lineage>
        <taxon>Bacteria</taxon>
        <taxon>Bacillati</taxon>
        <taxon>Bacillota</taxon>
        <taxon>Bacilli</taxon>
        <taxon>Bacillales</taxon>
        <taxon>Paenibacillaceae</taxon>
        <taxon>Paenibacillus</taxon>
    </lineage>
</organism>
<dbReference type="AlphaFoldDB" id="A0A090Y4U0"/>
<comment type="caution">
    <text evidence="2">The sequence shown here is derived from an EMBL/GenBank/DDBJ whole genome shotgun (WGS) entry which is preliminary data.</text>
</comment>
<reference evidence="2 3" key="1">
    <citation type="submission" date="2014-04" db="EMBL/GenBank/DDBJ databases">
        <authorList>
            <person name="Bishop-Lilly K.A."/>
            <person name="Broomall S.M."/>
            <person name="Chain P.S."/>
            <person name="Chertkov O."/>
            <person name="Coyne S.R."/>
            <person name="Daligault H.E."/>
            <person name="Davenport K.W."/>
            <person name="Erkkila T."/>
            <person name="Frey K.G."/>
            <person name="Gibbons H.S."/>
            <person name="Gu W."/>
            <person name="Jaissle J."/>
            <person name="Johnson S.L."/>
            <person name="Koroleva G.I."/>
            <person name="Ladner J.T."/>
            <person name="Lo C.-C."/>
            <person name="Minogue T.D."/>
            <person name="Munk C."/>
            <person name="Palacios G.F."/>
            <person name="Redden C.L."/>
            <person name="Rosenzweig C.N."/>
            <person name="Scholz M.B."/>
            <person name="Teshima H."/>
            <person name="Xu Y."/>
        </authorList>
    </citation>
    <scope>NUCLEOTIDE SEQUENCE [LARGE SCALE GENOMIC DNA]</scope>
    <source>
        <strain evidence="2 3">8244</strain>
    </source>
</reference>
<keyword evidence="1" id="KW-0472">Membrane</keyword>
<dbReference type="HOGENOM" id="CLU_3219490_0_0_9"/>
<evidence type="ECO:0000313" key="3">
    <source>
        <dbReference type="Proteomes" id="UP000029278"/>
    </source>
</evidence>
<evidence type="ECO:0000256" key="1">
    <source>
        <dbReference type="SAM" id="Phobius"/>
    </source>
</evidence>
<keyword evidence="1" id="KW-1133">Transmembrane helix</keyword>
<evidence type="ECO:0000313" key="2">
    <source>
        <dbReference type="EMBL" id="KFM93464.1"/>
    </source>
</evidence>